<organism evidence="1 2">
    <name type="scientific">Lolliginicoccus lacisalsi</name>
    <dbReference type="NCBI Taxonomy" id="2742202"/>
    <lineage>
        <taxon>Bacteria</taxon>
        <taxon>Bacillati</taxon>
        <taxon>Actinomycetota</taxon>
        <taxon>Actinomycetes</taxon>
        <taxon>Mycobacteriales</taxon>
        <taxon>Hoyosellaceae</taxon>
        <taxon>Lolliginicoccus</taxon>
    </lineage>
</organism>
<dbReference type="Proteomes" id="UP000642993">
    <property type="component" value="Unassembled WGS sequence"/>
</dbReference>
<reference evidence="1" key="1">
    <citation type="submission" date="2020-09" db="EMBL/GenBank/DDBJ databases">
        <title>Hoyosella lacisalsi sp. nov., a halotolerant actinobacterium isolated from soil of Lake Gudzhirganskoe.</title>
        <authorList>
            <person name="Yang Q."/>
            <person name="Guo P.Y."/>
            <person name="Liu S.W."/>
            <person name="Li F.N."/>
            <person name="Sun C.H."/>
        </authorList>
    </citation>
    <scope>NUCLEOTIDE SEQUENCE</scope>
    <source>
        <strain evidence="1">G463</strain>
    </source>
</reference>
<keyword evidence="2" id="KW-1185">Reference proteome</keyword>
<sequence length="154" mass="17462">MRNNHPQGGTRGYEKIDETMVHYLTSVGFHDRPLRYGFAEAMQDTRDGEQRITDDYLLYAIAAVNEEYLAKRPNALFALLPTSPILDPFRSEDGLMPYEEALALVNPTDDPAIGHTTLTRILTEYFVPHDIPVDVVIDTYRDVTSDCIVKQVSE</sequence>
<proteinExistence type="predicted"/>
<protein>
    <submittedName>
        <fullName evidence="1">Uncharacterized protein</fullName>
    </submittedName>
</protein>
<evidence type="ECO:0000313" key="2">
    <source>
        <dbReference type="Proteomes" id="UP000642993"/>
    </source>
</evidence>
<dbReference type="EMBL" id="JACYWE010000003">
    <property type="protein sequence ID" value="MBD8506116.1"/>
    <property type="molecule type" value="Genomic_DNA"/>
</dbReference>
<gene>
    <name evidence="1" type="ORF">HT102_06435</name>
</gene>
<accession>A0A927JBP4</accession>
<evidence type="ECO:0000313" key="1">
    <source>
        <dbReference type="EMBL" id="MBD8506116.1"/>
    </source>
</evidence>
<comment type="caution">
    <text evidence="1">The sequence shown here is derived from an EMBL/GenBank/DDBJ whole genome shotgun (WGS) entry which is preliminary data.</text>
</comment>
<name>A0A927JBP4_9ACTN</name>
<dbReference type="AlphaFoldDB" id="A0A927JBP4"/>
<dbReference type="RefSeq" id="WP_192038585.1">
    <property type="nucleotide sequence ID" value="NZ_JACYWE010000003.1"/>
</dbReference>